<protein>
    <submittedName>
        <fullName evidence="1">Uncharacterized protein</fullName>
    </submittedName>
</protein>
<organism evidence="1 2">
    <name type="scientific">Moniliophthora roreri</name>
    <name type="common">Frosty pod rot fungus</name>
    <name type="synonym">Monilia roreri</name>
    <dbReference type="NCBI Taxonomy" id="221103"/>
    <lineage>
        <taxon>Eukaryota</taxon>
        <taxon>Fungi</taxon>
        <taxon>Dikarya</taxon>
        <taxon>Basidiomycota</taxon>
        <taxon>Agaricomycotina</taxon>
        <taxon>Agaricomycetes</taxon>
        <taxon>Agaricomycetidae</taxon>
        <taxon>Agaricales</taxon>
        <taxon>Marasmiineae</taxon>
        <taxon>Marasmiaceae</taxon>
        <taxon>Moniliophthora</taxon>
    </lineage>
</organism>
<name>A0A0W0FGS8_MONRR</name>
<sequence length="48" mass="5446">MIPVQVIRDFMLKIAVTLLFNGIETGMLGFQNGGTQFSVLSMLNWIWD</sequence>
<accession>A0A0W0FGS8</accession>
<proteinExistence type="predicted"/>
<dbReference type="Proteomes" id="UP000054988">
    <property type="component" value="Unassembled WGS sequence"/>
</dbReference>
<evidence type="ECO:0000313" key="1">
    <source>
        <dbReference type="EMBL" id="KTB35548.1"/>
    </source>
</evidence>
<comment type="caution">
    <text evidence="1">The sequence shown here is derived from an EMBL/GenBank/DDBJ whole genome shotgun (WGS) entry which is preliminary data.</text>
</comment>
<evidence type="ECO:0000313" key="2">
    <source>
        <dbReference type="Proteomes" id="UP000054988"/>
    </source>
</evidence>
<gene>
    <name evidence="1" type="ORF">WG66_11713</name>
</gene>
<reference evidence="1 2" key="1">
    <citation type="submission" date="2015-12" db="EMBL/GenBank/DDBJ databases">
        <title>Draft genome sequence of Moniliophthora roreri, the causal agent of frosty pod rot of cacao.</title>
        <authorList>
            <person name="Aime M.C."/>
            <person name="Diaz-Valderrama J.R."/>
            <person name="Kijpornyongpan T."/>
            <person name="Phillips-Mora W."/>
        </authorList>
    </citation>
    <scope>NUCLEOTIDE SEQUENCE [LARGE SCALE GENOMIC DNA]</scope>
    <source>
        <strain evidence="1 2">MCA 2952</strain>
    </source>
</reference>
<dbReference type="AlphaFoldDB" id="A0A0W0FGS8"/>
<dbReference type="EMBL" id="LATX01001986">
    <property type="protein sequence ID" value="KTB35548.1"/>
    <property type="molecule type" value="Genomic_DNA"/>
</dbReference>